<dbReference type="Gene3D" id="2.30.40.10">
    <property type="entry name" value="Urease, subunit C, domain 1"/>
    <property type="match status" value="1"/>
</dbReference>
<dbReference type="CDD" id="cd01298">
    <property type="entry name" value="ATZ_TRZ_like"/>
    <property type="match status" value="1"/>
</dbReference>
<comment type="caution">
    <text evidence="5">The sequence shown here is derived from an EMBL/GenBank/DDBJ whole genome shotgun (WGS) entry which is preliminary data.</text>
</comment>
<dbReference type="FunFam" id="3.20.20.140:FF:000014">
    <property type="entry name" value="5-methylthioadenosine/S-adenosylhomocysteine deaminase"/>
    <property type="match status" value="1"/>
</dbReference>
<dbReference type="AlphaFoldDB" id="A0A812SR20"/>
<accession>A0A812SR20</accession>
<dbReference type="GO" id="GO:0046872">
    <property type="term" value="F:metal ion binding"/>
    <property type="evidence" value="ECO:0007669"/>
    <property type="project" value="UniProtKB-KW"/>
</dbReference>
<dbReference type="InterPro" id="IPR006680">
    <property type="entry name" value="Amidohydro-rel"/>
</dbReference>
<dbReference type="InterPro" id="IPR032466">
    <property type="entry name" value="Metal_Hydrolase"/>
</dbReference>
<keyword evidence="1" id="KW-0479">Metal-binding</keyword>
<sequence>MLLAKGQPRTAQHVRARWVATVEPGHDDVLEDYVISIDQSGSGKILALTKASEFSGKVDLHLQNHLLIPGLINAHTHTPMSLLRGYADDLPLNEWLFQHIFPTEARFVFDAPLEEAEEFVRLGSELACYEMLKTGTTLFNDMYFHGDVTASVARKAGMKAVLTQAGLLYFGDDVRFSGLVESNVKFCSELISSNDVAIRPSLLPHSVYMVPEGKLQEVNAAYNAACAEAHVVIHTHLHETKKEISDVLEQTGKSALQILDGLGMLNKRTVAAHCVYMTDEEIALMAKSGASVAHCPRSNLKLGSGIARVADMLKSGVNVCLGTDGASSNNTLDMMTEMQYASMIAKGVTGDPTVLSAREVLEMATLRGARALGLEAKTGSIKVGKAADLVAVHLGGLETAPIYDPLGQLVYTNSRHVSHVWIDGKCVVQDGTCLTLRSMDLAAMDRLVSKLRDFRKTLPSAT</sequence>
<proteinExistence type="predicted"/>
<keyword evidence="2" id="KW-0378">Hydrolase</keyword>
<evidence type="ECO:0000256" key="1">
    <source>
        <dbReference type="ARBA" id="ARBA00022723"/>
    </source>
</evidence>
<dbReference type="OrthoDB" id="194468at2759"/>
<gene>
    <name evidence="5" type="primary">mtaD</name>
    <name evidence="5" type="ORF">SPIL2461_LOCUS12559</name>
</gene>
<dbReference type="Proteomes" id="UP000649617">
    <property type="component" value="Unassembled WGS sequence"/>
</dbReference>
<evidence type="ECO:0000256" key="3">
    <source>
        <dbReference type="ARBA" id="ARBA00022833"/>
    </source>
</evidence>
<name>A0A812SR20_SYMPI</name>
<dbReference type="Pfam" id="PF01979">
    <property type="entry name" value="Amidohydro_1"/>
    <property type="match status" value="1"/>
</dbReference>
<protein>
    <submittedName>
        <fullName evidence="5">MtaD protein</fullName>
    </submittedName>
</protein>
<dbReference type="PANTHER" id="PTHR43794">
    <property type="entry name" value="AMINOHYDROLASE SSNA-RELATED"/>
    <property type="match status" value="1"/>
</dbReference>
<dbReference type="EMBL" id="CAJNIZ010026002">
    <property type="protein sequence ID" value="CAE7488376.1"/>
    <property type="molecule type" value="Genomic_DNA"/>
</dbReference>
<dbReference type="GO" id="GO:0019239">
    <property type="term" value="F:deaminase activity"/>
    <property type="evidence" value="ECO:0007669"/>
    <property type="project" value="UniProtKB-ARBA"/>
</dbReference>
<evidence type="ECO:0000256" key="2">
    <source>
        <dbReference type="ARBA" id="ARBA00022801"/>
    </source>
</evidence>
<dbReference type="SUPFAM" id="SSF51556">
    <property type="entry name" value="Metallo-dependent hydrolases"/>
    <property type="match status" value="1"/>
</dbReference>
<evidence type="ECO:0000259" key="4">
    <source>
        <dbReference type="Pfam" id="PF01979"/>
    </source>
</evidence>
<dbReference type="GO" id="GO:0016814">
    <property type="term" value="F:hydrolase activity, acting on carbon-nitrogen (but not peptide) bonds, in cyclic amidines"/>
    <property type="evidence" value="ECO:0007669"/>
    <property type="project" value="UniProtKB-ARBA"/>
</dbReference>
<evidence type="ECO:0000313" key="6">
    <source>
        <dbReference type="Proteomes" id="UP000649617"/>
    </source>
</evidence>
<dbReference type="PANTHER" id="PTHR43794:SF11">
    <property type="entry name" value="AMIDOHYDROLASE-RELATED DOMAIN-CONTAINING PROTEIN"/>
    <property type="match status" value="1"/>
</dbReference>
<keyword evidence="3" id="KW-0862">Zinc</keyword>
<evidence type="ECO:0000313" key="5">
    <source>
        <dbReference type="EMBL" id="CAE7488376.1"/>
    </source>
</evidence>
<dbReference type="SUPFAM" id="SSF51338">
    <property type="entry name" value="Composite domain of metallo-dependent hydrolases"/>
    <property type="match status" value="1"/>
</dbReference>
<keyword evidence="6" id="KW-1185">Reference proteome</keyword>
<reference evidence="5" key="1">
    <citation type="submission" date="2021-02" db="EMBL/GenBank/DDBJ databases">
        <authorList>
            <person name="Dougan E. K."/>
            <person name="Rhodes N."/>
            <person name="Thang M."/>
            <person name="Chan C."/>
        </authorList>
    </citation>
    <scope>NUCLEOTIDE SEQUENCE</scope>
</reference>
<dbReference type="InterPro" id="IPR011059">
    <property type="entry name" value="Metal-dep_hydrolase_composite"/>
</dbReference>
<dbReference type="InterPro" id="IPR050287">
    <property type="entry name" value="MTA/SAH_deaminase"/>
</dbReference>
<dbReference type="Gene3D" id="3.20.20.140">
    <property type="entry name" value="Metal-dependent hydrolases"/>
    <property type="match status" value="1"/>
</dbReference>
<organism evidence="5 6">
    <name type="scientific">Symbiodinium pilosum</name>
    <name type="common">Dinoflagellate</name>
    <dbReference type="NCBI Taxonomy" id="2952"/>
    <lineage>
        <taxon>Eukaryota</taxon>
        <taxon>Sar</taxon>
        <taxon>Alveolata</taxon>
        <taxon>Dinophyceae</taxon>
        <taxon>Suessiales</taxon>
        <taxon>Symbiodiniaceae</taxon>
        <taxon>Symbiodinium</taxon>
    </lineage>
</organism>
<feature type="domain" description="Amidohydrolase-related" evidence="4">
    <location>
        <begin position="67"/>
        <end position="427"/>
    </location>
</feature>